<reference evidence="16 17" key="1">
    <citation type="submission" date="2015-01" db="EMBL/GenBank/DDBJ databases">
        <title>Vibrio sp. C5 JCM 19232 whole genome shotgun sequence.</title>
        <authorList>
            <person name="Sawabe T."/>
            <person name="Meirelles P."/>
            <person name="Feng G."/>
            <person name="Sayaka M."/>
            <person name="Hattori M."/>
            <person name="Ohkuma M."/>
        </authorList>
    </citation>
    <scope>NUCLEOTIDE SEQUENCE [LARGE SCALE GENOMIC DNA]</scope>
    <source>
        <strain evidence="16 17">JCM19232</strain>
    </source>
</reference>
<evidence type="ECO:0000256" key="12">
    <source>
        <dbReference type="ARBA" id="ARBA00049546"/>
    </source>
</evidence>
<feature type="binding site" evidence="13">
    <location>
        <position position="94"/>
    </location>
    <ligand>
        <name>Mg(2+)</name>
        <dbReference type="ChEBI" id="CHEBI:18420"/>
        <label>1</label>
    </ligand>
</feature>
<evidence type="ECO:0000256" key="5">
    <source>
        <dbReference type="ARBA" id="ARBA00022723"/>
    </source>
</evidence>
<evidence type="ECO:0000256" key="4">
    <source>
        <dbReference type="ARBA" id="ARBA00013297"/>
    </source>
</evidence>
<dbReference type="GO" id="GO:0019144">
    <property type="term" value="F:ADP-sugar diphosphatase activity"/>
    <property type="evidence" value="ECO:0007669"/>
    <property type="project" value="TreeGrafter"/>
</dbReference>
<evidence type="ECO:0000313" key="17">
    <source>
        <dbReference type="Proteomes" id="UP000031670"/>
    </source>
</evidence>
<dbReference type="Proteomes" id="UP000031670">
    <property type="component" value="Unassembled WGS sequence"/>
</dbReference>
<dbReference type="Gene3D" id="3.90.79.10">
    <property type="entry name" value="Nucleoside Triphosphate Pyrophosphohydrolase"/>
    <property type="match status" value="1"/>
</dbReference>
<evidence type="ECO:0000256" key="11">
    <source>
        <dbReference type="ARBA" id="ARBA00033056"/>
    </source>
</evidence>
<name>A0A0B8PHR8_9VIBR</name>
<dbReference type="EMBL" id="BBSA01000006">
    <property type="protein sequence ID" value="GAM62628.1"/>
    <property type="molecule type" value="Genomic_DNA"/>
</dbReference>
<dbReference type="PANTHER" id="PTHR11839:SF5">
    <property type="entry name" value="ADP-RIBOSE PYROPHOSPHATASE"/>
    <property type="match status" value="1"/>
</dbReference>
<evidence type="ECO:0000256" key="13">
    <source>
        <dbReference type="PIRSR" id="PIRSR604385-2"/>
    </source>
</evidence>
<evidence type="ECO:0000313" key="16">
    <source>
        <dbReference type="EMBL" id="GAM62628.1"/>
    </source>
</evidence>
<keyword evidence="7 13" id="KW-0460">Magnesium</keyword>
<dbReference type="InterPro" id="IPR000086">
    <property type="entry name" value="NUDIX_hydrolase_dom"/>
</dbReference>
<feature type="binding site" evidence="13">
    <location>
        <position position="111"/>
    </location>
    <ligand>
        <name>Mg(2+)</name>
        <dbReference type="ChEBI" id="CHEBI:18420"/>
        <label>1</label>
    </ligand>
</feature>
<evidence type="ECO:0000256" key="3">
    <source>
        <dbReference type="ARBA" id="ARBA00012453"/>
    </source>
</evidence>
<evidence type="ECO:0000256" key="1">
    <source>
        <dbReference type="ARBA" id="ARBA00001946"/>
    </source>
</evidence>
<dbReference type="PROSITE" id="PS51462">
    <property type="entry name" value="NUDIX"/>
    <property type="match status" value="1"/>
</dbReference>
<evidence type="ECO:0000256" key="2">
    <source>
        <dbReference type="ARBA" id="ARBA00007482"/>
    </source>
</evidence>
<comment type="similarity">
    <text evidence="2">Belongs to the Nudix hydrolase family. NudF subfamily.</text>
</comment>
<evidence type="ECO:0000256" key="10">
    <source>
        <dbReference type="ARBA" id="ARBA00030308"/>
    </source>
</evidence>
<dbReference type="GO" id="GO:0006753">
    <property type="term" value="P:nucleoside phosphate metabolic process"/>
    <property type="evidence" value="ECO:0007669"/>
    <property type="project" value="TreeGrafter"/>
</dbReference>
<gene>
    <name evidence="16" type="ORF">JCM19232_1785</name>
</gene>
<dbReference type="GO" id="GO:0046872">
    <property type="term" value="F:metal ion binding"/>
    <property type="evidence" value="ECO:0007669"/>
    <property type="project" value="UniProtKB-KW"/>
</dbReference>
<dbReference type="NCBIfam" id="TIGR00052">
    <property type="entry name" value="nudix-type nucleoside diphosphatase, YffH/AdpP family"/>
    <property type="match status" value="1"/>
</dbReference>
<evidence type="ECO:0000259" key="15">
    <source>
        <dbReference type="PROSITE" id="PS51462"/>
    </source>
</evidence>
<keyword evidence="6" id="KW-0378">Hydrolase</keyword>
<dbReference type="GO" id="GO:0005829">
    <property type="term" value="C:cytosol"/>
    <property type="evidence" value="ECO:0007669"/>
    <property type="project" value="TreeGrafter"/>
</dbReference>
<comment type="cofactor">
    <cofactor evidence="1 13">
        <name>Mg(2+)</name>
        <dbReference type="ChEBI" id="CHEBI:18420"/>
    </cofactor>
</comment>
<proteinExistence type="inferred from homology"/>
<sequence>MSKPSSYPSYSNQDVEVIERETLYQGFFKMVKYRFRHKLFEGGWSDIVQRELLERGHAVAVLPYDPLADKVVMVEQIRVGALEQARPWQLEIVAGMLDKDGESAEEVAQREAFEEAGLELGNIQHISGYYPSAGGCSERLELYIGQVNAPEQGGVFGVESENEDIKVHILTREEAYELVKNGTIENAASIITLQWLMLNHQQVRTSWLNR</sequence>
<feature type="short sequence motif" description="Nudix box" evidence="14">
    <location>
        <begin position="95"/>
        <end position="118"/>
    </location>
</feature>
<comment type="catalytic activity">
    <reaction evidence="12">
        <text>ADP-D-ribose + H2O = D-ribose 5-phosphate + AMP + 2 H(+)</text>
        <dbReference type="Rhea" id="RHEA:10412"/>
        <dbReference type="ChEBI" id="CHEBI:15377"/>
        <dbReference type="ChEBI" id="CHEBI:15378"/>
        <dbReference type="ChEBI" id="CHEBI:57967"/>
        <dbReference type="ChEBI" id="CHEBI:78346"/>
        <dbReference type="ChEBI" id="CHEBI:456215"/>
        <dbReference type="EC" id="3.6.1.13"/>
    </reaction>
</comment>
<dbReference type="PANTHER" id="PTHR11839">
    <property type="entry name" value="UDP/ADP-SUGAR PYROPHOSPHATASE"/>
    <property type="match status" value="1"/>
</dbReference>
<feature type="binding site" evidence="13">
    <location>
        <position position="115"/>
    </location>
    <ligand>
        <name>Mg(2+)</name>
        <dbReference type="ChEBI" id="CHEBI:18420"/>
        <label>1</label>
    </ligand>
</feature>
<dbReference type="GO" id="GO:0047631">
    <property type="term" value="F:ADP-ribose diphosphatase activity"/>
    <property type="evidence" value="ECO:0007669"/>
    <property type="project" value="UniProtKB-EC"/>
</dbReference>
<comment type="caution">
    <text evidence="16">The sequence shown here is derived from an EMBL/GenBank/DDBJ whole genome shotgun (WGS) entry which is preliminary data.</text>
</comment>
<dbReference type="AlphaFoldDB" id="A0A0B8PHR8"/>
<evidence type="ECO:0000256" key="8">
    <source>
        <dbReference type="ARBA" id="ARBA00025164"/>
    </source>
</evidence>
<dbReference type="Pfam" id="PF00293">
    <property type="entry name" value="NUDIX"/>
    <property type="match status" value="1"/>
</dbReference>
<dbReference type="GO" id="GO:0019693">
    <property type="term" value="P:ribose phosphate metabolic process"/>
    <property type="evidence" value="ECO:0007669"/>
    <property type="project" value="TreeGrafter"/>
</dbReference>
<evidence type="ECO:0000256" key="6">
    <source>
        <dbReference type="ARBA" id="ARBA00022801"/>
    </source>
</evidence>
<dbReference type="InterPro" id="IPR004385">
    <property type="entry name" value="NDP_pyrophosphatase"/>
</dbReference>
<organism evidence="16 17">
    <name type="scientific">Vibrio ishigakensis</name>
    <dbReference type="NCBI Taxonomy" id="1481914"/>
    <lineage>
        <taxon>Bacteria</taxon>
        <taxon>Pseudomonadati</taxon>
        <taxon>Pseudomonadota</taxon>
        <taxon>Gammaproteobacteria</taxon>
        <taxon>Vibrionales</taxon>
        <taxon>Vibrionaceae</taxon>
        <taxon>Vibrio</taxon>
    </lineage>
</organism>
<feature type="domain" description="Nudix hydrolase" evidence="15">
    <location>
        <begin position="54"/>
        <end position="192"/>
    </location>
</feature>
<evidence type="ECO:0000256" key="9">
    <source>
        <dbReference type="ARBA" id="ARBA00030162"/>
    </source>
</evidence>
<dbReference type="InterPro" id="IPR015797">
    <property type="entry name" value="NUDIX_hydrolase-like_dom_sf"/>
</dbReference>
<reference evidence="16 17" key="2">
    <citation type="submission" date="2015-01" db="EMBL/GenBank/DDBJ databases">
        <authorList>
            <consortium name="NBRP consortium"/>
            <person name="Sawabe T."/>
            <person name="Meirelles P."/>
            <person name="Feng G."/>
            <person name="Sayaka M."/>
            <person name="Hattori M."/>
            <person name="Ohkuma M."/>
        </authorList>
    </citation>
    <scope>NUCLEOTIDE SEQUENCE [LARGE SCALE GENOMIC DNA]</scope>
    <source>
        <strain evidence="16 17">JCM19232</strain>
    </source>
</reference>
<dbReference type="SUPFAM" id="SSF55811">
    <property type="entry name" value="Nudix"/>
    <property type="match status" value="1"/>
</dbReference>
<dbReference type="NCBIfam" id="NF008003">
    <property type="entry name" value="PRK10729.1"/>
    <property type="match status" value="1"/>
</dbReference>
<evidence type="ECO:0000256" key="14">
    <source>
        <dbReference type="PIRSR" id="PIRSR604385-3"/>
    </source>
</evidence>
<dbReference type="CDD" id="cd24155">
    <property type="entry name" value="NUDIX_ADPRase"/>
    <property type="match status" value="1"/>
</dbReference>
<keyword evidence="5 13" id="KW-0479">Metal-binding</keyword>
<dbReference type="EC" id="3.6.1.13" evidence="3"/>
<comment type="function">
    <text evidence="8">Acts on ADP-mannose and ADP-glucose as well as ADP-ribose. Prevents glycogen biosynthesis. The reaction catalyzed by this enzyme is a limiting step of the gluconeogenic process.</text>
</comment>
<feature type="binding site" evidence="13">
    <location>
        <position position="163"/>
    </location>
    <ligand>
        <name>Mg(2+)</name>
        <dbReference type="ChEBI" id="CHEBI:18420"/>
        <label>1</label>
    </ligand>
</feature>
<evidence type="ECO:0000256" key="7">
    <source>
        <dbReference type="ARBA" id="ARBA00022842"/>
    </source>
</evidence>
<protein>
    <recommendedName>
        <fullName evidence="4">ADP-ribose pyrophosphatase</fullName>
        <ecNumber evidence="3">3.6.1.13</ecNumber>
    </recommendedName>
    <alternativeName>
        <fullName evidence="9">ADP-ribose diphosphatase</fullName>
    </alternativeName>
    <alternativeName>
        <fullName evidence="11">ADP-ribose phosphohydrolase</fullName>
    </alternativeName>
    <alternativeName>
        <fullName evidence="10">Adenosine diphosphoribose pyrophosphatase</fullName>
    </alternativeName>
</protein>
<accession>A0A0B8PHR8</accession>